<keyword evidence="4" id="KW-0788">Thiol protease</keyword>
<dbReference type="GO" id="GO:0006508">
    <property type="term" value="P:proteolysis"/>
    <property type="evidence" value="ECO:0007669"/>
    <property type="project" value="UniProtKB-KW"/>
</dbReference>
<feature type="domain" description="NlpC/P60" evidence="5">
    <location>
        <begin position="5"/>
        <end position="134"/>
    </location>
</feature>
<dbReference type="PANTHER" id="PTHR47053">
    <property type="entry name" value="MUREIN DD-ENDOPEPTIDASE MEPH-RELATED"/>
    <property type="match status" value="1"/>
</dbReference>
<keyword evidence="3" id="KW-0378">Hydrolase</keyword>
<dbReference type="EMBL" id="RHHQ01000017">
    <property type="protein sequence ID" value="RNB84616.1"/>
    <property type="molecule type" value="Genomic_DNA"/>
</dbReference>
<keyword evidence="2" id="KW-0645">Protease</keyword>
<dbReference type="GO" id="GO:0008234">
    <property type="term" value="F:cysteine-type peptidase activity"/>
    <property type="evidence" value="ECO:0007669"/>
    <property type="project" value="UniProtKB-KW"/>
</dbReference>
<dbReference type="InterPro" id="IPR000064">
    <property type="entry name" value="NLP_P60_dom"/>
</dbReference>
<name>A0A3M8D9C2_9BACL</name>
<proteinExistence type="inferred from homology"/>
<dbReference type="PANTHER" id="PTHR47053:SF1">
    <property type="entry name" value="MUREIN DD-ENDOPEPTIDASE MEPH-RELATED"/>
    <property type="match status" value="1"/>
</dbReference>
<dbReference type="InterPro" id="IPR051202">
    <property type="entry name" value="Peptidase_C40"/>
</dbReference>
<evidence type="ECO:0000256" key="1">
    <source>
        <dbReference type="ARBA" id="ARBA00007074"/>
    </source>
</evidence>
<dbReference type="SUPFAM" id="SSF54001">
    <property type="entry name" value="Cysteine proteinases"/>
    <property type="match status" value="1"/>
</dbReference>
<evidence type="ECO:0000259" key="5">
    <source>
        <dbReference type="PROSITE" id="PS51935"/>
    </source>
</evidence>
<evidence type="ECO:0000256" key="4">
    <source>
        <dbReference type="ARBA" id="ARBA00022807"/>
    </source>
</evidence>
<dbReference type="Pfam" id="PF00877">
    <property type="entry name" value="NLPC_P60"/>
    <property type="match status" value="1"/>
</dbReference>
<dbReference type="OrthoDB" id="9813368at2"/>
<comment type="similarity">
    <text evidence="1">Belongs to the peptidase C40 family.</text>
</comment>
<dbReference type="PROSITE" id="PS51935">
    <property type="entry name" value="NLPC_P60"/>
    <property type="match status" value="1"/>
</dbReference>
<keyword evidence="7" id="KW-1185">Reference proteome</keyword>
<sequence>MSNWKRKADSIIGLGKKYLGTPYLFGAKPGSTRRFDCSSFTQYIYGKHGIELPRISREQSKHGRPVTLGEIRRGDLLFYKTHKRRHRKGLQKIGHVAAYLGNNHMIHAAEEGGIGIINIHQYPKGVLAKARRVILD</sequence>
<dbReference type="Proteomes" id="UP000271031">
    <property type="component" value="Unassembled WGS sequence"/>
</dbReference>
<evidence type="ECO:0000313" key="6">
    <source>
        <dbReference type="EMBL" id="RNB84616.1"/>
    </source>
</evidence>
<dbReference type="AlphaFoldDB" id="A0A3M8D9C2"/>
<protein>
    <submittedName>
        <fullName evidence="6">NlpC/P60 family protein</fullName>
    </submittedName>
</protein>
<comment type="caution">
    <text evidence="6">The sequence shown here is derived from an EMBL/GenBank/DDBJ whole genome shotgun (WGS) entry which is preliminary data.</text>
</comment>
<evidence type="ECO:0000313" key="7">
    <source>
        <dbReference type="Proteomes" id="UP000271031"/>
    </source>
</evidence>
<gene>
    <name evidence="6" type="ORF">EDM56_21160</name>
</gene>
<evidence type="ECO:0000256" key="2">
    <source>
        <dbReference type="ARBA" id="ARBA00022670"/>
    </source>
</evidence>
<evidence type="ECO:0000256" key="3">
    <source>
        <dbReference type="ARBA" id="ARBA00022801"/>
    </source>
</evidence>
<dbReference type="InterPro" id="IPR038765">
    <property type="entry name" value="Papain-like_cys_pep_sf"/>
</dbReference>
<accession>A0A3M8D9C2</accession>
<dbReference type="RefSeq" id="WP_122919898.1">
    <property type="nucleotide sequence ID" value="NZ_RHHQ01000017.1"/>
</dbReference>
<dbReference type="Gene3D" id="3.90.1720.10">
    <property type="entry name" value="endopeptidase domain like (from Nostoc punctiforme)"/>
    <property type="match status" value="1"/>
</dbReference>
<organism evidence="6 7">
    <name type="scientific">Brevibacillus fluminis</name>
    <dbReference type="NCBI Taxonomy" id="511487"/>
    <lineage>
        <taxon>Bacteria</taxon>
        <taxon>Bacillati</taxon>
        <taxon>Bacillota</taxon>
        <taxon>Bacilli</taxon>
        <taxon>Bacillales</taxon>
        <taxon>Paenibacillaceae</taxon>
        <taxon>Brevibacillus</taxon>
    </lineage>
</organism>
<reference evidence="6 7" key="1">
    <citation type="submission" date="2018-10" db="EMBL/GenBank/DDBJ databases">
        <title>Phylogenomics of Brevibacillus.</title>
        <authorList>
            <person name="Dunlap C."/>
        </authorList>
    </citation>
    <scope>NUCLEOTIDE SEQUENCE [LARGE SCALE GENOMIC DNA]</scope>
    <source>
        <strain evidence="6 7">JCM 15716</strain>
    </source>
</reference>